<gene>
    <name evidence="1" type="ORF">AVDCRST_MAG17-1137</name>
</gene>
<dbReference type="AlphaFoldDB" id="A0A6J4SE50"/>
<proteinExistence type="predicted"/>
<feature type="non-terminal residue" evidence="1">
    <location>
        <position position="45"/>
    </location>
</feature>
<reference evidence="1" key="1">
    <citation type="submission" date="2020-02" db="EMBL/GenBank/DDBJ databases">
        <authorList>
            <person name="Meier V. D."/>
        </authorList>
    </citation>
    <scope>NUCLEOTIDE SEQUENCE</scope>
    <source>
        <strain evidence="1">AVDCRST_MAG17</strain>
    </source>
</reference>
<dbReference type="EMBL" id="CADCVV010000078">
    <property type="protein sequence ID" value="CAA9497099.1"/>
    <property type="molecule type" value="Genomic_DNA"/>
</dbReference>
<evidence type="ECO:0000313" key="1">
    <source>
        <dbReference type="EMBL" id="CAA9497099.1"/>
    </source>
</evidence>
<organism evidence="1">
    <name type="scientific">uncultured Solirubrobacterales bacterium</name>
    <dbReference type="NCBI Taxonomy" id="768556"/>
    <lineage>
        <taxon>Bacteria</taxon>
        <taxon>Bacillati</taxon>
        <taxon>Actinomycetota</taxon>
        <taxon>Thermoleophilia</taxon>
        <taxon>Solirubrobacterales</taxon>
        <taxon>environmental samples</taxon>
    </lineage>
</organism>
<accession>A0A6J4SE50</accession>
<name>A0A6J4SE50_9ACTN</name>
<protein>
    <submittedName>
        <fullName evidence="1">Uncharacterized protein</fullName>
    </submittedName>
</protein>
<feature type="non-terminal residue" evidence="1">
    <location>
        <position position="1"/>
    </location>
</feature>
<sequence>EVDHRCLVDRGDGHRDAAGLAGLRPGASGAEHTAPGRIAAVVDAV</sequence>